<keyword evidence="8" id="KW-1133">Transmembrane helix</keyword>
<evidence type="ECO:0000313" key="12">
    <source>
        <dbReference type="EMBL" id="PJE66601.1"/>
    </source>
</evidence>
<evidence type="ECO:0000256" key="4">
    <source>
        <dbReference type="ARBA" id="ARBA00022670"/>
    </source>
</evidence>
<dbReference type="GO" id="GO:0006508">
    <property type="term" value="P:proteolysis"/>
    <property type="evidence" value="ECO:0007669"/>
    <property type="project" value="UniProtKB-KW"/>
</dbReference>
<dbReference type="GO" id="GO:0004222">
    <property type="term" value="F:metalloendopeptidase activity"/>
    <property type="evidence" value="ECO:0007669"/>
    <property type="project" value="InterPro"/>
</dbReference>
<reference evidence="13" key="1">
    <citation type="submission" date="2017-09" db="EMBL/GenBank/DDBJ databases">
        <title>Depth-based differentiation of microbial function through sediment-hosted aquifers and enrichment of novel symbionts in the deep terrestrial subsurface.</title>
        <authorList>
            <person name="Probst A.J."/>
            <person name="Ladd B."/>
            <person name="Jarett J.K."/>
            <person name="Geller-Mcgrath D.E."/>
            <person name="Sieber C.M.K."/>
            <person name="Emerson J.B."/>
            <person name="Anantharaman K."/>
            <person name="Thomas B.C."/>
            <person name="Malmstrom R."/>
            <person name="Stieglmeier M."/>
            <person name="Klingl A."/>
            <person name="Woyke T."/>
            <person name="Ryan C.M."/>
            <person name="Banfield J.F."/>
        </authorList>
    </citation>
    <scope>NUCLEOTIDE SEQUENCE [LARGE SCALE GENOMIC DNA]</scope>
</reference>
<evidence type="ECO:0000256" key="2">
    <source>
        <dbReference type="ARBA" id="ARBA00004141"/>
    </source>
</evidence>
<comment type="caution">
    <text evidence="12">The sequence shown here is derived from an EMBL/GenBank/DDBJ whole genome shotgun (WGS) entry which is preliminary data.</text>
</comment>
<evidence type="ECO:0000256" key="7">
    <source>
        <dbReference type="ARBA" id="ARBA00022833"/>
    </source>
</evidence>
<evidence type="ECO:0000259" key="11">
    <source>
        <dbReference type="Pfam" id="PF02163"/>
    </source>
</evidence>
<name>A0A2M8L0Z8_9BACT</name>
<evidence type="ECO:0000313" key="13">
    <source>
        <dbReference type="Proteomes" id="UP000229766"/>
    </source>
</evidence>
<evidence type="ECO:0000256" key="10">
    <source>
        <dbReference type="ARBA" id="ARBA00023136"/>
    </source>
</evidence>
<keyword evidence="9 12" id="KW-0482">Metalloprotease</keyword>
<evidence type="ECO:0000256" key="8">
    <source>
        <dbReference type="ARBA" id="ARBA00022989"/>
    </source>
</evidence>
<feature type="domain" description="Peptidase M50" evidence="11">
    <location>
        <begin position="6"/>
        <end position="73"/>
    </location>
</feature>
<evidence type="ECO:0000256" key="5">
    <source>
        <dbReference type="ARBA" id="ARBA00022692"/>
    </source>
</evidence>
<dbReference type="AlphaFoldDB" id="A0A2M8L0Z8"/>
<dbReference type="InterPro" id="IPR008915">
    <property type="entry name" value="Peptidase_M50"/>
</dbReference>
<keyword evidence="4 12" id="KW-0645">Protease</keyword>
<comment type="similarity">
    <text evidence="3">Belongs to the peptidase M50B family.</text>
</comment>
<dbReference type="EMBL" id="PFEI01000186">
    <property type="protein sequence ID" value="PJE66601.1"/>
    <property type="molecule type" value="Genomic_DNA"/>
</dbReference>
<dbReference type="Proteomes" id="UP000229766">
    <property type="component" value="Unassembled WGS sequence"/>
</dbReference>
<comment type="subcellular location">
    <subcellularLocation>
        <location evidence="2">Membrane</location>
        <topology evidence="2">Multi-pass membrane protein</topology>
    </subcellularLocation>
</comment>
<evidence type="ECO:0000256" key="1">
    <source>
        <dbReference type="ARBA" id="ARBA00001947"/>
    </source>
</evidence>
<protein>
    <submittedName>
        <fullName evidence="12">RIP metalloprotease RseP</fullName>
    </submittedName>
</protein>
<keyword evidence="6" id="KW-0378">Hydrolase</keyword>
<dbReference type="InterPro" id="IPR004387">
    <property type="entry name" value="Pept_M50_Zn"/>
</dbReference>
<comment type="cofactor">
    <cofactor evidence="1">
        <name>Zn(2+)</name>
        <dbReference type="ChEBI" id="CHEBI:29105"/>
    </cofactor>
</comment>
<sequence>MDILIFIIALSILVLVHEFGHFFAAKITGVRVEEFGLGLPPKIISKKFWGTVWSLNWLPIGGFCKLYGEDPSSLIKTK</sequence>
<evidence type="ECO:0000256" key="3">
    <source>
        <dbReference type="ARBA" id="ARBA00007931"/>
    </source>
</evidence>
<keyword evidence="10" id="KW-0472">Membrane</keyword>
<accession>A0A2M8L0Z8</accession>
<dbReference type="Pfam" id="PF02163">
    <property type="entry name" value="Peptidase_M50"/>
    <property type="match status" value="1"/>
</dbReference>
<gene>
    <name evidence="12" type="ORF">COU93_03440</name>
</gene>
<dbReference type="GO" id="GO:0016020">
    <property type="term" value="C:membrane"/>
    <property type="evidence" value="ECO:0007669"/>
    <property type="project" value="UniProtKB-SubCell"/>
</dbReference>
<keyword evidence="7" id="KW-0862">Zinc</keyword>
<feature type="non-terminal residue" evidence="12">
    <location>
        <position position="78"/>
    </location>
</feature>
<keyword evidence="5" id="KW-0812">Transmembrane</keyword>
<dbReference type="PANTHER" id="PTHR42837">
    <property type="entry name" value="REGULATOR OF SIGMA-E PROTEASE RSEP"/>
    <property type="match status" value="1"/>
</dbReference>
<proteinExistence type="inferred from homology"/>
<evidence type="ECO:0000256" key="6">
    <source>
        <dbReference type="ARBA" id="ARBA00022801"/>
    </source>
</evidence>
<evidence type="ECO:0000256" key="9">
    <source>
        <dbReference type="ARBA" id="ARBA00023049"/>
    </source>
</evidence>
<organism evidence="12 13">
    <name type="scientific">Candidatus Shapirobacteria bacterium CG10_big_fil_rev_8_21_14_0_10_36_6</name>
    <dbReference type="NCBI Taxonomy" id="1974886"/>
    <lineage>
        <taxon>Bacteria</taxon>
        <taxon>Candidatus Shapironibacteriota</taxon>
    </lineage>
</organism>
<dbReference type="PANTHER" id="PTHR42837:SF2">
    <property type="entry name" value="MEMBRANE METALLOPROTEASE ARASP2, CHLOROPLASTIC-RELATED"/>
    <property type="match status" value="1"/>
</dbReference>